<dbReference type="AlphaFoldDB" id="A0A9D4K9V7"/>
<gene>
    <name evidence="1" type="ORF">DPMN_108948</name>
</gene>
<evidence type="ECO:0000313" key="1">
    <source>
        <dbReference type="EMBL" id="KAH3835594.1"/>
    </source>
</evidence>
<name>A0A9D4K9V7_DREPO</name>
<reference evidence="1" key="1">
    <citation type="journal article" date="2019" name="bioRxiv">
        <title>The Genome of the Zebra Mussel, Dreissena polymorpha: A Resource for Invasive Species Research.</title>
        <authorList>
            <person name="McCartney M.A."/>
            <person name="Auch B."/>
            <person name="Kono T."/>
            <person name="Mallez S."/>
            <person name="Zhang Y."/>
            <person name="Obille A."/>
            <person name="Becker A."/>
            <person name="Abrahante J.E."/>
            <person name="Garbe J."/>
            <person name="Badalamenti J.P."/>
            <person name="Herman A."/>
            <person name="Mangelson H."/>
            <person name="Liachko I."/>
            <person name="Sullivan S."/>
            <person name="Sone E.D."/>
            <person name="Koren S."/>
            <person name="Silverstein K.A.T."/>
            <person name="Beckman K.B."/>
            <person name="Gohl D.M."/>
        </authorList>
    </citation>
    <scope>NUCLEOTIDE SEQUENCE</scope>
    <source>
        <strain evidence="1">Duluth1</strain>
        <tissue evidence="1">Whole animal</tissue>
    </source>
</reference>
<accession>A0A9D4K9V7</accession>
<proteinExistence type="predicted"/>
<evidence type="ECO:0000313" key="2">
    <source>
        <dbReference type="Proteomes" id="UP000828390"/>
    </source>
</evidence>
<dbReference type="EMBL" id="JAIWYP010000004">
    <property type="protein sequence ID" value="KAH3835594.1"/>
    <property type="molecule type" value="Genomic_DNA"/>
</dbReference>
<organism evidence="1 2">
    <name type="scientific">Dreissena polymorpha</name>
    <name type="common">Zebra mussel</name>
    <name type="synonym">Mytilus polymorpha</name>
    <dbReference type="NCBI Taxonomy" id="45954"/>
    <lineage>
        <taxon>Eukaryota</taxon>
        <taxon>Metazoa</taxon>
        <taxon>Spiralia</taxon>
        <taxon>Lophotrochozoa</taxon>
        <taxon>Mollusca</taxon>
        <taxon>Bivalvia</taxon>
        <taxon>Autobranchia</taxon>
        <taxon>Heteroconchia</taxon>
        <taxon>Euheterodonta</taxon>
        <taxon>Imparidentia</taxon>
        <taxon>Neoheterodontei</taxon>
        <taxon>Myida</taxon>
        <taxon>Dreissenoidea</taxon>
        <taxon>Dreissenidae</taxon>
        <taxon>Dreissena</taxon>
    </lineage>
</organism>
<reference evidence="1" key="2">
    <citation type="submission" date="2020-11" db="EMBL/GenBank/DDBJ databases">
        <authorList>
            <person name="McCartney M.A."/>
            <person name="Auch B."/>
            <person name="Kono T."/>
            <person name="Mallez S."/>
            <person name="Becker A."/>
            <person name="Gohl D.M."/>
            <person name="Silverstein K.A.T."/>
            <person name="Koren S."/>
            <person name="Bechman K.B."/>
            <person name="Herman A."/>
            <person name="Abrahante J.E."/>
            <person name="Garbe J."/>
        </authorList>
    </citation>
    <scope>NUCLEOTIDE SEQUENCE</scope>
    <source>
        <strain evidence="1">Duluth1</strain>
        <tissue evidence="1">Whole animal</tissue>
    </source>
</reference>
<keyword evidence="2" id="KW-1185">Reference proteome</keyword>
<protein>
    <submittedName>
        <fullName evidence="1">Uncharacterized protein</fullName>
    </submittedName>
</protein>
<comment type="caution">
    <text evidence="1">The sequence shown here is derived from an EMBL/GenBank/DDBJ whole genome shotgun (WGS) entry which is preliminary data.</text>
</comment>
<sequence>MCHRTTDIKLTYSPDLEEGGYRAYGRMASYGESQCQLKDIRVKTIISTRTTPTIVTLNVRTMYETGKTSQVAAVMWKFNFTILGISESRWTGSWQKRRT</sequence>
<dbReference type="Proteomes" id="UP000828390">
    <property type="component" value="Unassembled WGS sequence"/>
</dbReference>